<dbReference type="PROSITE" id="PS51257">
    <property type="entry name" value="PROKAR_LIPOPROTEIN"/>
    <property type="match status" value="1"/>
</dbReference>
<dbReference type="Proteomes" id="UP000286063">
    <property type="component" value="Unassembled WGS sequence"/>
</dbReference>
<keyword evidence="4" id="KW-0472">Membrane</keyword>
<dbReference type="OrthoDB" id="727588at2"/>
<feature type="domain" description="RagB/SusD" evidence="7">
    <location>
        <begin position="365"/>
        <end position="461"/>
    </location>
</feature>
<evidence type="ECO:0000256" key="4">
    <source>
        <dbReference type="ARBA" id="ARBA00023136"/>
    </source>
</evidence>
<evidence type="ECO:0000256" key="6">
    <source>
        <dbReference type="SAM" id="SignalP"/>
    </source>
</evidence>
<comment type="caution">
    <text evidence="9">The sequence shown here is derived from an EMBL/GenBank/DDBJ whole genome shotgun (WGS) entry which is preliminary data.</text>
</comment>
<comment type="subcellular location">
    <subcellularLocation>
        <location evidence="1">Cell outer membrane</location>
    </subcellularLocation>
</comment>
<dbReference type="Gene3D" id="1.25.40.390">
    <property type="match status" value="1"/>
</dbReference>
<evidence type="ECO:0000259" key="8">
    <source>
        <dbReference type="Pfam" id="PF14322"/>
    </source>
</evidence>
<dbReference type="Pfam" id="PF07980">
    <property type="entry name" value="SusD_RagB"/>
    <property type="match status" value="1"/>
</dbReference>
<evidence type="ECO:0000256" key="3">
    <source>
        <dbReference type="ARBA" id="ARBA00022729"/>
    </source>
</evidence>
<name>A0A413IP18_9BACT</name>
<evidence type="ECO:0000256" key="1">
    <source>
        <dbReference type="ARBA" id="ARBA00004442"/>
    </source>
</evidence>
<comment type="similarity">
    <text evidence="2">Belongs to the SusD family.</text>
</comment>
<evidence type="ECO:0000256" key="5">
    <source>
        <dbReference type="ARBA" id="ARBA00023237"/>
    </source>
</evidence>
<gene>
    <name evidence="9" type="ORF">DXA50_08410</name>
</gene>
<feature type="chain" id="PRO_5019054254" evidence="6">
    <location>
        <begin position="23"/>
        <end position="488"/>
    </location>
</feature>
<keyword evidence="5" id="KW-0998">Cell outer membrane</keyword>
<evidence type="ECO:0000313" key="9">
    <source>
        <dbReference type="EMBL" id="RGY18642.1"/>
    </source>
</evidence>
<protein>
    <submittedName>
        <fullName evidence="9">RagB/SusD family nutrient uptake outer membrane protein</fullName>
    </submittedName>
</protein>
<evidence type="ECO:0000256" key="2">
    <source>
        <dbReference type="ARBA" id="ARBA00006275"/>
    </source>
</evidence>
<dbReference type="InterPro" id="IPR012944">
    <property type="entry name" value="SusD_RagB_dom"/>
</dbReference>
<dbReference type="EMBL" id="QSCR01000011">
    <property type="protein sequence ID" value="RGY18642.1"/>
    <property type="molecule type" value="Genomic_DNA"/>
</dbReference>
<accession>A0A413IP18</accession>
<dbReference type="Pfam" id="PF14322">
    <property type="entry name" value="SusD-like_3"/>
    <property type="match status" value="1"/>
</dbReference>
<dbReference type="InterPro" id="IPR011990">
    <property type="entry name" value="TPR-like_helical_dom_sf"/>
</dbReference>
<dbReference type="SUPFAM" id="SSF48452">
    <property type="entry name" value="TPR-like"/>
    <property type="match status" value="1"/>
</dbReference>
<dbReference type="GO" id="GO:0009279">
    <property type="term" value="C:cell outer membrane"/>
    <property type="evidence" value="ECO:0007669"/>
    <property type="project" value="UniProtKB-SubCell"/>
</dbReference>
<feature type="signal peptide" evidence="6">
    <location>
        <begin position="1"/>
        <end position="22"/>
    </location>
</feature>
<sequence>MTIIMKLKKLILYAFIPFTLGACTNWLDVAPDDQVNEETLFSEADGYRNALNGIYKNMAASQLYGQELSYGTAEVLSHAYSSGYLGYSYSSLYNYKYSDKDAKTIIENIWSKAYTAIANCNNLIANAEEADPAIFSENILEKNLILGEAYALRAFLHFDMLRLFAPSKKMDDQKTYIPYYDKKKSTYEPHLTVDQVLENVKKDLLKAKDLVAAFDTLDDQHKRWLYTASRIEGGSNSQGYLTVPDDLFFAYRGYRMNYYAIVGTLARVYSWAGELDEAYKAAMEIIKATSYFTFGNSSTFSSNRKLYDELVFVLSKKTLVEDFEVYIPSNSSSGSSTAFCLDLYQIGWSRGEQYDVRFKNFLDIKNYQYYSLKYTKQESSSLGEDIIPMIRLSEMYFIASEYLYKNAKPSEALDLLSTVRYNRGFLDNSSFISSIYDESSFEKALVSEVQKDLLGEGQAFYWYKKFNMDISWNTPEYVIPTPDNENIF</sequence>
<dbReference type="AlphaFoldDB" id="A0A413IP18"/>
<evidence type="ECO:0000313" key="10">
    <source>
        <dbReference type="Proteomes" id="UP000286063"/>
    </source>
</evidence>
<organism evidence="9 10">
    <name type="scientific">Butyricimonas virosa</name>
    <dbReference type="NCBI Taxonomy" id="544645"/>
    <lineage>
        <taxon>Bacteria</taxon>
        <taxon>Pseudomonadati</taxon>
        <taxon>Bacteroidota</taxon>
        <taxon>Bacteroidia</taxon>
        <taxon>Bacteroidales</taxon>
        <taxon>Odoribacteraceae</taxon>
        <taxon>Butyricimonas</taxon>
    </lineage>
</organism>
<reference evidence="9 10" key="1">
    <citation type="submission" date="2018-08" db="EMBL/GenBank/DDBJ databases">
        <title>A genome reference for cultivated species of the human gut microbiota.</title>
        <authorList>
            <person name="Zou Y."/>
            <person name="Xue W."/>
            <person name="Luo G."/>
        </authorList>
    </citation>
    <scope>NUCLEOTIDE SEQUENCE [LARGE SCALE GENOMIC DNA]</scope>
    <source>
        <strain evidence="9 10">OF02-7</strain>
    </source>
</reference>
<evidence type="ECO:0000259" key="7">
    <source>
        <dbReference type="Pfam" id="PF07980"/>
    </source>
</evidence>
<feature type="domain" description="SusD-like N-terminal" evidence="8">
    <location>
        <begin position="26"/>
        <end position="212"/>
    </location>
</feature>
<keyword evidence="3 6" id="KW-0732">Signal</keyword>
<proteinExistence type="inferred from homology"/>
<dbReference type="InterPro" id="IPR033985">
    <property type="entry name" value="SusD-like_N"/>
</dbReference>
<dbReference type="Gene3D" id="1.25.40.900">
    <property type="match status" value="1"/>
</dbReference>